<dbReference type="GeneID" id="60063387"/>
<dbReference type="eggNOG" id="COG0457">
    <property type="taxonomic scope" value="Bacteria"/>
</dbReference>
<name>U6RME0_9BACT</name>
<dbReference type="EMBL" id="AQHY01000007">
    <property type="protein sequence ID" value="EOA57784.1"/>
    <property type="molecule type" value="Genomic_DNA"/>
</dbReference>
<dbReference type="InterPro" id="IPR045921">
    <property type="entry name" value="DUF6340"/>
</dbReference>
<evidence type="ECO:0008006" key="3">
    <source>
        <dbReference type="Google" id="ProtNLM"/>
    </source>
</evidence>
<dbReference type="AlphaFoldDB" id="U6RME0"/>
<accession>U6RME0</accession>
<sequence>MNKTISLIAIVTGLVLTSCGSLQTISFEQLQAADVSFPDAVRNVAVVNNMPAYKVGDSHDVISMELKGDGKTAAEALAEEIANANYFEQVIICDSALRGQDTELREDVMLTQDEVQKLAADLGVDLIFSFDRLDIHTKRGALFIDTFDGGFSVDAVDGIVAPVIRIYIPSRERPMLSFSKQDTISWEIEPTLSDKKIVKEASEYAATMPVNYLLPHWREVSRFYFDGGNVRMRDAGVYVRENNWDSAFELWKQIYDKGKGRQKMRAAFNIGLYYEMKDNPATAIEWVEKADKLAKAGTTEATVIAFYLLKLKERQVQLPQLNIQMNRFKDNF</sequence>
<dbReference type="OrthoDB" id="1115705at2"/>
<dbReference type="Pfam" id="PF19867">
    <property type="entry name" value="DUF6340"/>
    <property type="match status" value="1"/>
</dbReference>
<comment type="caution">
    <text evidence="1">The sequence shown here is derived from an EMBL/GenBank/DDBJ whole genome shotgun (WGS) entry which is preliminary data.</text>
</comment>
<dbReference type="PATRIC" id="fig|1121098.3.peg.561"/>
<dbReference type="HOGENOM" id="CLU_066593_0_0_10"/>
<organism evidence="1 2">
    <name type="scientific">Phocaeicola massiliensis B84634 = Timone 84634 = DSM 17679 = JCM 13223</name>
    <dbReference type="NCBI Taxonomy" id="1121098"/>
    <lineage>
        <taxon>Bacteria</taxon>
        <taxon>Pseudomonadati</taxon>
        <taxon>Bacteroidota</taxon>
        <taxon>Bacteroidia</taxon>
        <taxon>Bacteroidales</taxon>
        <taxon>Bacteroidaceae</taxon>
        <taxon>Phocaeicola</taxon>
    </lineage>
</organism>
<evidence type="ECO:0000313" key="2">
    <source>
        <dbReference type="Proteomes" id="UP000017831"/>
    </source>
</evidence>
<dbReference type="SUPFAM" id="SSF81901">
    <property type="entry name" value="HCP-like"/>
    <property type="match status" value="1"/>
</dbReference>
<gene>
    <name evidence="1" type="ORF">HMPREF1534_00551</name>
</gene>
<dbReference type="STRING" id="1121098.HMPREF1534_00551"/>
<dbReference type="RefSeq" id="WP_005936778.1">
    <property type="nucleotide sequence ID" value="NZ_KB890320.1"/>
</dbReference>
<evidence type="ECO:0000313" key="1">
    <source>
        <dbReference type="EMBL" id="EOA57784.1"/>
    </source>
</evidence>
<dbReference type="Proteomes" id="UP000017831">
    <property type="component" value="Unassembled WGS sequence"/>
</dbReference>
<protein>
    <recommendedName>
        <fullName evidence="3">Tetratricopeptide repeat protein</fullName>
    </recommendedName>
</protein>
<dbReference type="PROSITE" id="PS51257">
    <property type="entry name" value="PROKAR_LIPOPROTEIN"/>
    <property type="match status" value="1"/>
</dbReference>
<reference evidence="1 2" key="1">
    <citation type="submission" date="2013-04" db="EMBL/GenBank/DDBJ databases">
        <title>The Genome Sequence of Bacteroides massiliensis DSM 17679.</title>
        <authorList>
            <consortium name="The Broad Institute Genomics Platform"/>
            <person name="Earl A."/>
            <person name="Ward D."/>
            <person name="Feldgarden M."/>
            <person name="Gevers D."/>
            <person name="Martens E."/>
            <person name="Fenner L."/>
            <person name="Roux V."/>
            <person name="Mallet M.N."/>
            <person name="Raoult D."/>
            <person name="Walker B."/>
            <person name="Young S."/>
            <person name="Zeng Q."/>
            <person name="Gargeya S."/>
            <person name="Fitzgerald M."/>
            <person name="Haas B."/>
            <person name="Abouelleil A."/>
            <person name="Allen A.W."/>
            <person name="Alvarado L."/>
            <person name="Arachchi H.M."/>
            <person name="Berlin A.M."/>
            <person name="Chapman S.B."/>
            <person name="Gainer-Dewar J."/>
            <person name="Goldberg J."/>
            <person name="Griggs A."/>
            <person name="Gujja S."/>
            <person name="Hansen M."/>
            <person name="Howarth C."/>
            <person name="Imamovic A."/>
            <person name="Ireland A."/>
            <person name="Larimer J."/>
            <person name="McCowan C."/>
            <person name="Murphy C."/>
            <person name="Pearson M."/>
            <person name="Poon T.W."/>
            <person name="Priest M."/>
            <person name="Roberts A."/>
            <person name="Saif S."/>
            <person name="Shea T."/>
            <person name="Sisk P."/>
            <person name="Sykes S."/>
            <person name="Wortman J."/>
            <person name="Nusbaum C."/>
            <person name="Birren B."/>
        </authorList>
    </citation>
    <scope>NUCLEOTIDE SEQUENCE [LARGE SCALE GENOMIC DNA]</scope>
    <source>
        <strain evidence="2">B84634 / Timone 84634 / DSM 17679 / JCM 13223</strain>
    </source>
</reference>
<proteinExistence type="predicted"/>
<keyword evidence="2" id="KW-1185">Reference proteome</keyword>